<gene>
    <name evidence="2" type="ORF">VFPBJ_04879</name>
    <name evidence="3" type="ORF">VFPFJ_04075</name>
</gene>
<accession>A0A179GWF4</accession>
<evidence type="ECO:0000313" key="3">
    <source>
        <dbReference type="EMBL" id="OAQ92335.1"/>
    </source>
</evidence>
<dbReference type="EMBL" id="LSBH01000003">
    <property type="protein sequence ID" value="OAQ82295.1"/>
    <property type="molecule type" value="Genomic_DNA"/>
</dbReference>
<evidence type="ECO:0000313" key="4">
    <source>
        <dbReference type="Proteomes" id="UP000078240"/>
    </source>
</evidence>
<evidence type="ECO:0000256" key="1">
    <source>
        <dbReference type="SAM" id="MobiDB-lite"/>
    </source>
</evidence>
<organism evidence="2 4">
    <name type="scientific">Purpureocillium lilacinum</name>
    <name type="common">Paecilomyces lilacinus</name>
    <dbReference type="NCBI Taxonomy" id="33203"/>
    <lineage>
        <taxon>Eukaryota</taxon>
        <taxon>Fungi</taxon>
        <taxon>Dikarya</taxon>
        <taxon>Ascomycota</taxon>
        <taxon>Pezizomycotina</taxon>
        <taxon>Sordariomycetes</taxon>
        <taxon>Hypocreomycetidae</taxon>
        <taxon>Hypocreales</taxon>
        <taxon>Ophiocordycipitaceae</taxon>
        <taxon>Purpureocillium</taxon>
    </lineage>
</organism>
<reference evidence="2 4" key="1">
    <citation type="submission" date="2016-01" db="EMBL/GenBank/DDBJ databases">
        <title>Biosynthesis of antibiotic leucinostatins and their inhibition on Phytophthora in bio-control Purpureocillium lilacinum.</title>
        <authorList>
            <person name="Wang G."/>
            <person name="Liu Z."/>
            <person name="Lin R."/>
            <person name="Li E."/>
            <person name="Mao Z."/>
            <person name="Ling J."/>
            <person name="Yin W."/>
            <person name="Xie B."/>
        </authorList>
    </citation>
    <scope>NUCLEOTIDE SEQUENCE [LARGE SCALE GENOMIC DNA]</scope>
    <source>
        <strain evidence="2">PLBJ-1</strain>
        <strain evidence="3">PLFJ-1</strain>
    </source>
</reference>
<evidence type="ECO:0000313" key="2">
    <source>
        <dbReference type="EMBL" id="OAQ82295.1"/>
    </source>
</evidence>
<comment type="caution">
    <text evidence="2">The sequence shown here is derived from an EMBL/GenBank/DDBJ whole genome shotgun (WGS) entry which is preliminary data.</text>
</comment>
<dbReference type="Proteomes" id="UP000078240">
    <property type="component" value="Unassembled WGS sequence"/>
</dbReference>
<proteinExistence type="predicted"/>
<dbReference type="Proteomes" id="UP000078340">
    <property type="component" value="Unassembled WGS sequence"/>
</dbReference>
<dbReference type="AlphaFoldDB" id="A0A179GWF4"/>
<protein>
    <submittedName>
        <fullName evidence="2">Uncharacterized protein</fullName>
    </submittedName>
</protein>
<name>A0A179GWF4_PURLI</name>
<dbReference type="EMBL" id="LSBI01000003">
    <property type="protein sequence ID" value="OAQ92335.1"/>
    <property type="molecule type" value="Genomic_DNA"/>
</dbReference>
<feature type="region of interest" description="Disordered" evidence="1">
    <location>
        <begin position="67"/>
        <end position="103"/>
    </location>
</feature>
<sequence length="103" mass="11240">MLQMDARYEQREHRQAVGKCDGHRFRCLARVVQPATAAAAVVRSSAQATLFNVQSYSWMQVLVPNFHGPTGHAPQTAKGPAPPRAHHQIPKASCVPSGGRNDK</sequence>